<evidence type="ECO:0008006" key="7">
    <source>
        <dbReference type="Google" id="ProtNLM"/>
    </source>
</evidence>
<dbReference type="Pfam" id="PF06439">
    <property type="entry name" value="3keto-disac_hyd"/>
    <property type="match status" value="1"/>
</dbReference>
<name>A0ABM8VP80_9BACL</name>
<dbReference type="Pfam" id="PF04616">
    <property type="entry name" value="Glyco_hydro_43"/>
    <property type="match status" value="1"/>
</dbReference>
<evidence type="ECO:0000313" key="6">
    <source>
        <dbReference type="Proteomes" id="UP000730618"/>
    </source>
</evidence>
<feature type="domain" description="CBM6" evidence="3">
    <location>
        <begin position="536"/>
        <end position="638"/>
    </location>
</feature>
<dbReference type="Pfam" id="PF03422">
    <property type="entry name" value="CBM_6"/>
    <property type="match status" value="1"/>
</dbReference>
<sequence length="833" mass="92391">MKLKPRNKRYRKLLTIVSSCMIVAGAALVIGLSVCKTSKERIETPPLNPTNTYKNPFSLKEEWPFGAADPNILRFNGRYYLYVTSGRGIKAWSSDDLVNWTYEDFVSKDPDANNVWDPGVTYHNGQFYMYPAVNNGNNHYLFKSESPLGPFTRQSENFSQLKIDSNVFIDDDGKWYMIHAGGKGIIGRPMSDSLTIGPEKQLNAYLNWWTEGPSMFKRNGIYYLLYTGNHYLSKGYRVDYSVSKDGPIGKYTQHTDYTLLLSTKDDLNGLGNAMVTIGPDLDSYYVVYHNLVGKRPGSNGVVRKANIDRIVFNGEKMSVTGPTNFIQEAPKKADFYTWLDSTEGQQFFQKEAIGKGLMITSKEASKENFVAEYNFKGQTVSEHGTGAWLGMMFSYKDKKNYAYISIDPAAKTISLKHMKGGAASQIGEPVKLSADTDFSKLHTIRVEKNDNEVHIYIDGMKKVQGKLPIGGGAIGYVYEGMEPVFSYTAFSNDVNGSSDFEVFKTVPGTIQAVHFMKEENRGYFAQGAAAGENPYRTGEKVHIREGGDGGYAAELKQSGDWLSYKVNVKKSGLYGLDLAMGKLAKAAAVELFLDGKSVGKFEIHAHAADMKEAWIKQTIGKMQLKQGFHQLEIKLVKGGITFRSMELFEASDEKAQMANALGDLSKVTMHGTWNPIANGATSVISQDDKDVKLYIGHDGWTNYEIEADVTVKAPNAASGGGILFRATNESQYPAQVQDSMMGYYLSIHSNKLALKKLNYGSEHAASANVKVEAGQSNKVKIRAQGNRISVFWNDMKTPVIEYSDANAWTHGKIGLRSNVAGFEAVHLNVRSID</sequence>
<evidence type="ECO:0000259" key="4">
    <source>
        <dbReference type="Pfam" id="PF06439"/>
    </source>
</evidence>
<dbReference type="PANTHER" id="PTHR43301:SF3">
    <property type="entry name" value="ARABINAN ENDO-1,5-ALPHA-L-ARABINOSIDASE A-RELATED"/>
    <property type="match status" value="1"/>
</dbReference>
<dbReference type="InterPro" id="IPR006710">
    <property type="entry name" value="Glyco_hydro_43"/>
</dbReference>
<feature type="domain" description="3-keto-alpha-glucoside-1,2-lyase/3-keto-2-hydroxy-glucal hydratase" evidence="4">
    <location>
        <begin position="676"/>
        <end position="817"/>
    </location>
</feature>
<dbReference type="PANTHER" id="PTHR43301">
    <property type="entry name" value="ARABINAN ENDO-1,5-ALPHA-L-ARABINOSIDASE"/>
    <property type="match status" value="1"/>
</dbReference>
<keyword evidence="6" id="KW-1185">Reference proteome</keyword>
<gene>
    <name evidence="5" type="ORF">PAECIP111802_05258</name>
</gene>
<dbReference type="EMBL" id="CAJVCE010000018">
    <property type="protein sequence ID" value="CAG7652562.1"/>
    <property type="molecule type" value="Genomic_DNA"/>
</dbReference>
<comment type="caution">
    <text evidence="5">The sequence shown here is derived from an EMBL/GenBank/DDBJ whole genome shotgun (WGS) entry which is preliminary data.</text>
</comment>
<keyword evidence="2" id="KW-0326">Glycosidase</keyword>
<dbReference type="InterPro" id="IPR010496">
    <property type="entry name" value="AL/BT2_dom"/>
</dbReference>
<reference evidence="5 6" key="1">
    <citation type="submission" date="2021-06" db="EMBL/GenBank/DDBJ databases">
        <authorList>
            <person name="Criscuolo A."/>
        </authorList>
    </citation>
    <scope>NUCLEOTIDE SEQUENCE [LARGE SCALE GENOMIC DNA]</scope>
    <source>
        <strain evidence="6">CIP 111802</strain>
    </source>
</reference>
<dbReference type="Proteomes" id="UP000730618">
    <property type="component" value="Unassembled WGS sequence"/>
</dbReference>
<evidence type="ECO:0000256" key="1">
    <source>
        <dbReference type="ARBA" id="ARBA00022801"/>
    </source>
</evidence>
<organism evidence="5 6">
    <name type="scientific">Paenibacillus allorhizosphaerae</name>
    <dbReference type="NCBI Taxonomy" id="2849866"/>
    <lineage>
        <taxon>Bacteria</taxon>
        <taxon>Bacillati</taxon>
        <taxon>Bacillota</taxon>
        <taxon>Bacilli</taxon>
        <taxon>Bacillales</taxon>
        <taxon>Paenibacillaceae</taxon>
        <taxon>Paenibacillus</taxon>
    </lineage>
</organism>
<protein>
    <recommendedName>
        <fullName evidence="7">DUF1080 domain-containing protein</fullName>
    </recommendedName>
</protein>
<evidence type="ECO:0000259" key="3">
    <source>
        <dbReference type="Pfam" id="PF03422"/>
    </source>
</evidence>
<dbReference type="InterPro" id="IPR050727">
    <property type="entry name" value="GH43_arabinanases"/>
</dbReference>
<dbReference type="InterPro" id="IPR005084">
    <property type="entry name" value="CBM6"/>
</dbReference>
<dbReference type="CDD" id="cd08991">
    <property type="entry name" value="GH43_HoAraf43-like"/>
    <property type="match status" value="1"/>
</dbReference>
<evidence type="ECO:0000256" key="2">
    <source>
        <dbReference type="ARBA" id="ARBA00023295"/>
    </source>
</evidence>
<proteinExistence type="predicted"/>
<evidence type="ECO:0000313" key="5">
    <source>
        <dbReference type="EMBL" id="CAG7652562.1"/>
    </source>
</evidence>
<accession>A0ABM8VP80</accession>
<keyword evidence="1" id="KW-0378">Hydrolase</keyword>